<keyword evidence="2" id="KW-1185">Reference proteome</keyword>
<comment type="caution">
    <text evidence="1">The sequence shown here is derived from an EMBL/GenBank/DDBJ whole genome shotgun (WGS) entry which is preliminary data.</text>
</comment>
<gene>
    <name evidence="1" type="ORF">P7122_12790</name>
</gene>
<dbReference type="PANTHER" id="PTHR36439">
    <property type="entry name" value="BLL4334 PROTEIN"/>
    <property type="match status" value="1"/>
</dbReference>
<accession>A0ABT6G3Y5</accession>
<dbReference type="Gene3D" id="3.30.70.1280">
    <property type="entry name" value="SP0830-like domains"/>
    <property type="match status" value="1"/>
</dbReference>
<dbReference type="RefSeq" id="WP_278006196.1">
    <property type="nucleotide sequence ID" value="NZ_JARSBN010000007.1"/>
</dbReference>
<evidence type="ECO:0000313" key="2">
    <source>
        <dbReference type="Proteomes" id="UP001529085"/>
    </source>
</evidence>
<reference evidence="1 2" key="1">
    <citation type="submission" date="2023-03" db="EMBL/GenBank/DDBJ databases">
        <title>Strain YYF002 represents a novel species in the genus Winogradskyella isolated from seawater.</title>
        <authorList>
            <person name="Fu Z.-Y."/>
        </authorList>
    </citation>
    <scope>NUCLEOTIDE SEQUENCE [LARGE SCALE GENOMIC DNA]</scope>
    <source>
        <strain evidence="1 2">YYF002</strain>
    </source>
</reference>
<dbReference type="InterPro" id="IPR012545">
    <property type="entry name" value="DUF1697"/>
</dbReference>
<dbReference type="Pfam" id="PF08002">
    <property type="entry name" value="DUF1697"/>
    <property type="match status" value="1"/>
</dbReference>
<evidence type="ECO:0000313" key="1">
    <source>
        <dbReference type="EMBL" id="MDG4716756.1"/>
    </source>
</evidence>
<dbReference type="SUPFAM" id="SSF160379">
    <property type="entry name" value="SP0830-like"/>
    <property type="match status" value="1"/>
</dbReference>
<protein>
    <submittedName>
        <fullName evidence="1">DUF1697 domain-containing protein</fullName>
    </submittedName>
</protein>
<dbReference type="PANTHER" id="PTHR36439:SF1">
    <property type="entry name" value="DUF1697 DOMAIN-CONTAINING PROTEIN"/>
    <property type="match status" value="1"/>
</dbReference>
<dbReference type="EMBL" id="JARSBN010000007">
    <property type="protein sequence ID" value="MDG4716756.1"/>
    <property type="molecule type" value="Genomic_DNA"/>
</dbReference>
<sequence>MKTYIALLRGINVGGHRKVPMAELRDLLTKIGFSNVKTYIQSGNVIFQTKEIPFTQLENGIRKSIETHFGFEVSVMVRTRQQLQKIFDDCPFSEDQKSNSYFAILSHVPQEDLVEVAYEKVYEHEEYKIINDGLYFYSDKGYGNAKFSLNYFEKKLKVNATARNYKTMLKLLSLSAEN</sequence>
<dbReference type="PIRSF" id="PIRSF008502">
    <property type="entry name" value="UCP008502"/>
    <property type="match status" value="1"/>
</dbReference>
<name>A0ABT6G3Y5_9FLAO</name>
<proteinExistence type="predicted"/>
<dbReference type="Proteomes" id="UP001529085">
    <property type="component" value="Unassembled WGS sequence"/>
</dbReference>
<organism evidence="1 2">
    <name type="scientific">Winogradskyella marincola</name>
    <dbReference type="NCBI Taxonomy" id="3037795"/>
    <lineage>
        <taxon>Bacteria</taxon>
        <taxon>Pseudomonadati</taxon>
        <taxon>Bacteroidota</taxon>
        <taxon>Flavobacteriia</taxon>
        <taxon>Flavobacteriales</taxon>
        <taxon>Flavobacteriaceae</taxon>
        <taxon>Winogradskyella</taxon>
    </lineage>
</organism>